<dbReference type="PRINTS" id="PR00385">
    <property type="entry name" value="P450"/>
</dbReference>
<dbReference type="PANTHER" id="PTHR24282:SF224">
    <property type="entry name" value="CYTOCHROME P450 734A1"/>
    <property type="match status" value="1"/>
</dbReference>
<dbReference type="PANTHER" id="PTHR24282">
    <property type="entry name" value="CYTOCHROME P450 FAMILY MEMBER"/>
    <property type="match status" value="1"/>
</dbReference>
<keyword evidence="6" id="KW-1133">Transmembrane helix</keyword>
<dbReference type="InterPro" id="IPR017972">
    <property type="entry name" value="Cyt_P450_CS"/>
</dbReference>
<dbReference type="PRINTS" id="PR00463">
    <property type="entry name" value="EP450I"/>
</dbReference>
<dbReference type="GO" id="GO:0010268">
    <property type="term" value="P:brassinosteroid homeostasis"/>
    <property type="evidence" value="ECO:0007669"/>
    <property type="project" value="TreeGrafter"/>
</dbReference>
<evidence type="ECO:0000256" key="3">
    <source>
        <dbReference type="ARBA" id="ARBA00022617"/>
    </source>
</evidence>
<keyword evidence="14" id="KW-1185">Reference proteome</keyword>
<proteinExistence type="inferred from homology"/>
<dbReference type="GO" id="GO:0016020">
    <property type="term" value="C:membrane"/>
    <property type="evidence" value="ECO:0007669"/>
    <property type="project" value="UniProtKB-SubCell"/>
</dbReference>
<dbReference type="InterPro" id="IPR050665">
    <property type="entry name" value="Cytochrome_P450_Monooxygen"/>
</dbReference>
<evidence type="ECO:0000256" key="6">
    <source>
        <dbReference type="ARBA" id="ARBA00022989"/>
    </source>
</evidence>
<sequence>MEEVLVYLMKNNVGVIGATFLVWFGPTVRLTVSDPDLIREIFTSKSEFYEKNEAHPLIKQLEGDGLLSLKGEKWAHHRKIITPTFHMENLKLLVPVAAKSVVEMLEKWVAEADSGEVEIEVWEWFQTLTEDIITRTAFGSSYEDGKAIFPTSSPANGSCCRGISKGSHPWVIVHSRFTLAIQNIQLFELVEKIRLIEHRFLPTKRNMKSWKLDKEIKKSLMNLIARRRENRREETQDHGCPKDLLGLMLIASAKESEPSSNSSPPSRITVHDIAEECKSFFFAGEQTTSNLLTWTTVLLAMHPQWQVRARDEVVKVCGPRDVPSKDDVAKLKTLSVILNETLRLYPPIVATIRRAKADMELGDYKIPHGTELLIPIIAVHHDQAIWGTDASEFNPARFSDGVARAARHPVALIPFGLGVRTCIGQNLAILQAKLTLAIILQRFSFTLAPHYRHAPTVLMLLYPQYGAPIIFRSLADQRS</sequence>
<dbReference type="InterPro" id="IPR036396">
    <property type="entry name" value="Cyt_P450_sf"/>
</dbReference>
<evidence type="ECO:0000256" key="8">
    <source>
        <dbReference type="ARBA" id="ARBA00023004"/>
    </source>
</evidence>
<dbReference type="SUPFAM" id="SSF48264">
    <property type="entry name" value="Cytochrome P450"/>
    <property type="match status" value="1"/>
</dbReference>
<keyword evidence="7 12" id="KW-0560">Oxidoreductase</keyword>
<dbReference type="GO" id="GO:0016705">
    <property type="term" value="F:oxidoreductase activity, acting on paired donors, with incorporation or reduction of molecular oxygen"/>
    <property type="evidence" value="ECO:0007669"/>
    <property type="project" value="InterPro"/>
</dbReference>
<evidence type="ECO:0000256" key="9">
    <source>
        <dbReference type="ARBA" id="ARBA00023033"/>
    </source>
</evidence>
<dbReference type="InterPro" id="IPR002401">
    <property type="entry name" value="Cyt_P450_E_grp-I"/>
</dbReference>
<dbReference type="Proteomes" id="UP000585474">
    <property type="component" value="Unassembled WGS sequence"/>
</dbReference>
<name>A0A7J0DSW9_9ERIC</name>
<evidence type="ECO:0000256" key="10">
    <source>
        <dbReference type="ARBA" id="ARBA00023136"/>
    </source>
</evidence>
<evidence type="ECO:0000256" key="5">
    <source>
        <dbReference type="ARBA" id="ARBA00022723"/>
    </source>
</evidence>
<keyword evidence="4" id="KW-0812">Transmembrane</keyword>
<gene>
    <name evidence="13" type="ORF">Acr_00g0071420</name>
</gene>
<dbReference type="AlphaFoldDB" id="A0A7J0DSW9"/>
<dbReference type="GO" id="GO:0020037">
    <property type="term" value="F:heme binding"/>
    <property type="evidence" value="ECO:0007669"/>
    <property type="project" value="InterPro"/>
</dbReference>
<comment type="caution">
    <text evidence="13">The sequence shown here is derived from an EMBL/GenBank/DDBJ whole genome shotgun (WGS) entry which is preliminary data.</text>
</comment>
<evidence type="ECO:0000256" key="1">
    <source>
        <dbReference type="ARBA" id="ARBA00004370"/>
    </source>
</evidence>
<evidence type="ECO:0000256" key="7">
    <source>
        <dbReference type="ARBA" id="ARBA00023002"/>
    </source>
</evidence>
<keyword evidence="5 11" id="KW-0479">Metal-binding</keyword>
<keyword evidence="3 11" id="KW-0349">Heme</keyword>
<evidence type="ECO:0000313" key="14">
    <source>
        <dbReference type="Proteomes" id="UP000585474"/>
    </source>
</evidence>
<keyword evidence="10" id="KW-0472">Membrane</keyword>
<dbReference type="EMBL" id="BJWL01000362">
    <property type="protein sequence ID" value="GFS40957.1"/>
    <property type="molecule type" value="Genomic_DNA"/>
</dbReference>
<comment type="subcellular location">
    <subcellularLocation>
        <location evidence="1">Membrane</location>
    </subcellularLocation>
</comment>
<dbReference type="GO" id="GO:0005506">
    <property type="term" value="F:iron ion binding"/>
    <property type="evidence" value="ECO:0007669"/>
    <property type="project" value="InterPro"/>
</dbReference>
<dbReference type="OrthoDB" id="1470350at2759"/>
<evidence type="ECO:0000256" key="2">
    <source>
        <dbReference type="ARBA" id="ARBA00010617"/>
    </source>
</evidence>
<reference evidence="14" key="1">
    <citation type="submission" date="2019-07" db="EMBL/GenBank/DDBJ databases">
        <title>De Novo Assembly of kiwifruit Actinidia rufa.</title>
        <authorList>
            <person name="Sugita-Konishi S."/>
            <person name="Sato K."/>
            <person name="Mori E."/>
            <person name="Abe Y."/>
            <person name="Kisaki G."/>
            <person name="Hamano K."/>
            <person name="Suezawa K."/>
            <person name="Otani M."/>
            <person name="Fukuda T."/>
            <person name="Manabe T."/>
            <person name="Gomi K."/>
            <person name="Tabuchi M."/>
            <person name="Akimitsu K."/>
            <person name="Kataoka I."/>
        </authorList>
    </citation>
    <scope>NUCLEOTIDE SEQUENCE [LARGE SCALE GENOMIC DNA]</scope>
    <source>
        <strain evidence="14">cv. Fuchu</strain>
    </source>
</reference>
<protein>
    <submittedName>
        <fullName evidence="13">Cytochrome P450 superfamily protein</fullName>
    </submittedName>
</protein>
<dbReference type="PROSITE" id="PS00086">
    <property type="entry name" value="CYTOCHROME_P450"/>
    <property type="match status" value="1"/>
</dbReference>
<evidence type="ECO:0000313" key="13">
    <source>
        <dbReference type="EMBL" id="GFS40957.1"/>
    </source>
</evidence>
<comment type="similarity">
    <text evidence="2 12">Belongs to the cytochrome P450 family.</text>
</comment>
<dbReference type="GO" id="GO:0004497">
    <property type="term" value="F:monooxygenase activity"/>
    <property type="evidence" value="ECO:0007669"/>
    <property type="project" value="UniProtKB-KW"/>
</dbReference>
<keyword evidence="8 11" id="KW-0408">Iron</keyword>
<dbReference type="FunFam" id="1.10.630.10:FF:000029">
    <property type="entry name" value="Cytochrome P450 734A1"/>
    <property type="match status" value="1"/>
</dbReference>
<evidence type="ECO:0000256" key="11">
    <source>
        <dbReference type="PIRSR" id="PIRSR602401-1"/>
    </source>
</evidence>
<evidence type="ECO:0000256" key="12">
    <source>
        <dbReference type="RuleBase" id="RU000461"/>
    </source>
</evidence>
<feature type="binding site" description="axial binding residue" evidence="11">
    <location>
        <position position="422"/>
    </location>
    <ligand>
        <name>heme</name>
        <dbReference type="ChEBI" id="CHEBI:30413"/>
    </ligand>
    <ligandPart>
        <name>Fe</name>
        <dbReference type="ChEBI" id="CHEBI:18248"/>
    </ligandPart>
</feature>
<dbReference type="InterPro" id="IPR001128">
    <property type="entry name" value="Cyt_P450"/>
</dbReference>
<dbReference type="Pfam" id="PF00067">
    <property type="entry name" value="p450"/>
    <property type="match status" value="1"/>
</dbReference>
<dbReference type="Gene3D" id="1.10.630.10">
    <property type="entry name" value="Cytochrome P450"/>
    <property type="match status" value="1"/>
</dbReference>
<evidence type="ECO:0000256" key="4">
    <source>
        <dbReference type="ARBA" id="ARBA00022692"/>
    </source>
</evidence>
<accession>A0A7J0DSW9</accession>
<comment type="cofactor">
    <cofactor evidence="11">
        <name>heme</name>
        <dbReference type="ChEBI" id="CHEBI:30413"/>
    </cofactor>
</comment>
<dbReference type="GO" id="GO:0016131">
    <property type="term" value="P:brassinosteroid metabolic process"/>
    <property type="evidence" value="ECO:0007669"/>
    <property type="project" value="TreeGrafter"/>
</dbReference>
<keyword evidence="9 12" id="KW-0503">Monooxygenase</keyword>
<organism evidence="13 14">
    <name type="scientific">Actinidia rufa</name>
    <dbReference type="NCBI Taxonomy" id="165716"/>
    <lineage>
        <taxon>Eukaryota</taxon>
        <taxon>Viridiplantae</taxon>
        <taxon>Streptophyta</taxon>
        <taxon>Embryophyta</taxon>
        <taxon>Tracheophyta</taxon>
        <taxon>Spermatophyta</taxon>
        <taxon>Magnoliopsida</taxon>
        <taxon>eudicotyledons</taxon>
        <taxon>Gunneridae</taxon>
        <taxon>Pentapetalae</taxon>
        <taxon>asterids</taxon>
        <taxon>Ericales</taxon>
        <taxon>Actinidiaceae</taxon>
        <taxon>Actinidia</taxon>
    </lineage>
</organism>